<evidence type="ECO:0000313" key="6">
    <source>
        <dbReference type="EMBL" id="TPP06562.1"/>
    </source>
</evidence>
<evidence type="ECO:0000259" key="5">
    <source>
        <dbReference type="PROSITE" id="PS50977"/>
    </source>
</evidence>
<comment type="caution">
    <text evidence="6">The sequence shown here is derived from an EMBL/GenBank/DDBJ whole genome shotgun (WGS) entry which is preliminary data.</text>
</comment>
<sequence length="236" mass="25793">MPKKITSEQKTPDDAPSSAAVALGRFPAGEDPIKRGQILDGAKRVFMKMGYDAASMNDVTREAGVSKGTIYVYFQSKEELFAALIDRAKGQFTDTVRETLAQSVSAEDGLRRFGQAFANRIFNSEMIASMRILLGVIDRMPLLCQRYLADSPSNARGVLKSFLDRHVADGTLEIADTSLAAKQFIELTGGIFLKGRLFNEIPEEITPEEIHRVIESGLKVFLAAYACKAEAGSHPG</sequence>
<dbReference type="PANTHER" id="PTHR30055">
    <property type="entry name" value="HTH-TYPE TRANSCRIPTIONAL REGULATOR RUTR"/>
    <property type="match status" value="1"/>
</dbReference>
<dbReference type="Proteomes" id="UP000316429">
    <property type="component" value="Unassembled WGS sequence"/>
</dbReference>
<keyword evidence="7" id="KW-1185">Reference proteome</keyword>
<evidence type="ECO:0000313" key="7">
    <source>
        <dbReference type="Proteomes" id="UP000316429"/>
    </source>
</evidence>
<evidence type="ECO:0000256" key="4">
    <source>
        <dbReference type="PROSITE-ProRule" id="PRU00335"/>
    </source>
</evidence>
<dbReference type="GO" id="GO:0003700">
    <property type="term" value="F:DNA-binding transcription factor activity"/>
    <property type="evidence" value="ECO:0007669"/>
    <property type="project" value="TreeGrafter"/>
</dbReference>
<organism evidence="6 7">
    <name type="scientific">Rhizobium glycinendophyticum</name>
    <dbReference type="NCBI Taxonomy" id="2589807"/>
    <lineage>
        <taxon>Bacteria</taxon>
        <taxon>Pseudomonadati</taxon>
        <taxon>Pseudomonadota</taxon>
        <taxon>Alphaproteobacteria</taxon>
        <taxon>Hyphomicrobiales</taxon>
        <taxon>Rhizobiaceae</taxon>
        <taxon>Rhizobium/Agrobacterium group</taxon>
        <taxon>Rhizobium</taxon>
    </lineage>
</organism>
<keyword evidence="2 4" id="KW-0238">DNA-binding</keyword>
<dbReference type="InterPro" id="IPR023772">
    <property type="entry name" value="DNA-bd_HTH_TetR-type_CS"/>
</dbReference>
<dbReference type="PROSITE" id="PS01081">
    <property type="entry name" value="HTH_TETR_1"/>
    <property type="match status" value="1"/>
</dbReference>
<dbReference type="EMBL" id="VFYP01000003">
    <property type="protein sequence ID" value="TPP06562.1"/>
    <property type="molecule type" value="Genomic_DNA"/>
</dbReference>
<dbReference type="AlphaFoldDB" id="A0A504UM89"/>
<protein>
    <submittedName>
        <fullName evidence="6">TetR/AcrR family transcriptional regulator</fullName>
    </submittedName>
</protein>
<dbReference type="PANTHER" id="PTHR30055:SF146">
    <property type="entry name" value="HTH-TYPE TRANSCRIPTIONAL DUAL REGULATOR CECR"/>
    <property type="match status" value="1"/>
</dbReference>
<dbReference type="InterPro" id="IPR039536">
    <property type="entry name" value="TetR_C_Proteobacteria"/>
</dbReference>
<reference evidence="6 7" key="1">
    <citation type="submission" date="2019-06" db="EMBL/GenBank/DDBJ databases">
        <title>Rhizobium sp. CL12 isolated from roots of soybean.</title>
        <authorList>
            <person name="Wang C."/>
        </authorList>
    </citation>
    <scope>NUCLEOTIDE SEQUENCE [LARGE SCALE GENOMIC DNA]</scope>
    <source>
        <strain evidence="6 7">CL12</strain>
    </source>
</reference>
<dbReference type="GO" id="GO:0000976">
    <property type="term" value="F:transcription cis-regulatory region binding"/>
    <property type="evidence" value="ECO:0007669"/>
    <property type="project" value="TreeGrafter"/>
</dbReference>
<dbReference type="OrthoDB" id="9816431at2"/>
<feature type="domain" description="HTH tetR-type" evidence="5">
    <location>
        <begin position="32"/>
        <end position="92"/>
    </location>
</feature>
<evidence type="ECO:0000256" key="1">
    <source>
        <dbReference type="ARBA" id="ARBA00023015"/>
    </source>
</evidence>
<dbReference type="RefSeq" id="WP_140830286.1">
    <property type="nucleotide sequence ID" value="NZ_VFYP01000003.1"/>
</dbReference>
<keyword evidence="1" id="KW-0805">Transcription regulation</keyword>
<dbReference type="InterPro" id="IPR050109">
    <property type="entry name" value="HTH-type_TetR-like_transc_reg"/>
</dbReference>
<dbReference type="Pfam" id="PF14246">
    <property type="entry name" value="TetR_C_7"/>
    <property type="match status" value="1"/>
</dbReference>
<dbReference type="FunFam" id="1.10.10.60:FF:000141">
    <property type="entry name" value="TetR family transcriptional regulator"/>
    <property type="match status" value="1"/>
</dbReference>
<dbReference type="Pfam" id="PF00440">
    <property type="entry name" value="TetR_N"/>
    <property type="match status" value="1"/>
</dbReference>
<feature type="DNA-binding region" description="H-T-H motif" evidence="4">
    <location>
        <begin position="55"/>
        <end position="74"/>
    </location>
</feature>
<evidence type="ECO:0000256" key="2">
    <source>
        <dbReference type="ARBA" id="ARBA00023125"/>
    </source>
</evidence>
<dbReference type="InterPro" id="IPR001647">
    <property type="entry name" value="HTH_TetR"/>
</dbReference>
<dbReference type="PROSITE" id="PS50977">
    <property type="entry name" value="HTH_TETR_2"/>
    <property type="match status" value="1"/>
</dbReference>
<keyword evidence="3" id="KW-0804">Transcription</keyword>
<dbReference type="Gene3D" id="1.10.357.10">
    <property type="entry name" value="Tetracycline Repressor, domain 2"/>
    <property type="match status" value="1"/>
</dbReference>
<evidence type="ECO:0000256" key="3">
    <source>
        <dbReference type="ARBA" id="ARBA00023163"/>
    </source>
</evidence>
<name>A0A504UM89_9HYPH</name>
<accession>A0A504UM89</accession>
<dbReference type="PRINTS" id="PR00455">
    <property type="entry name" value="HTHTETR"/>
</dbReference>
<gene>
    <name evidence="6" type="ORF">FJQ55_17595</name>
</gene>
<proteinExistence type="predicted"/>
<dbReference type="SUPFAM" id="SSF46689">
    <property type="entry name" value="Homeodomain-like"/>
    <property type="match status" value="1"/>
</dbReference>
<dbReference type="InterPro" id="IPR009057">
    <property type="entry name" value="Homeodomain-like_sf"/>
</dbReference>